<organism evidence="2 3">
    <name type="scientific">Enterococcus alishanensis</name>
    <dbReference type="NCBI Taxonomy" id="1303817"/>
    <lineage>
        <taxon>Bacteria</taxon>
        <taxon>Bacillati</taxon>
        <taxon>Bacillota</taxon>
        <taxon>Bacilli</taxon>
        <taxon>Lactobacillales</taxon>
        <taxon>Enterococcaceae</taxon>
        <taxon>Enterococcus</taxon>
    </lineage>
</organism>
<dbReference type="PANTHER" id="PTHR44013:SF1">
    <property type="entry name" value="ZINC-TYPE ALCOHOL DEHYDROGENASE-LIKE PROTEIN C16A3.02C"/>
    <property type="match status" value="1"/>
</dbReference>
<dbReference type="InterPro" id="IPR013149">
    <property type="entry name" value="ADH-like_C"/>
</dbReference>
<feature type="domain" description="Enoyl reductase (ER)" evidence="1">
    <location>
        <begin position="13"/>
        <end position="308"/>
    </location>
</feature>
<gene>
    <name evidence="2" type="ORF">KUA55_11500</name>
</gene>
<dbReference type="CDD" id="cd05289">
    <property type="entry name" value="MDR_like_2"/>
    <property type="match status" value="1"/>
</dbReference>
<proteinExistence type="predicted"/>
<evidence type="ECO:0000313" key="3">
    <source>
        <dbReference type="Proteomes" id="UP000774130"/>
    </source>
</evidence>
<sequence>MKRFAIKDYGKAADVFEEIEASSREVDATHVRVEVKAFGVNPYDVSVRLGNMKSFRPLKFPYVLGNDSAGIVTEIGADIKNVAVGDAVIAHSVGGANGEELVLPGHKLIKKPEKMSFAQAAGFVTPWITAYNMVTHLLGNQIGEIVMVQGASGSVGSLLVQLLKANGKKVLATASSRNEAYVRELGADEFSAYDKEDAGERFAETADTVIDGTKGGRSSASGVKIMKTGGNYVALNQLPEDQSKAGNYLHFGPSKDYSDLEALEKLVALYEKDAIQIKMADSLPFTLASVIKAHEMLEGHPPAGKIVIERV</sequence>
<reference evidence="2 3" key="1">
    <citation type="submission" date="2021-06" db="EMBL/GenBank/DDBJ databases">
        <title>Enterococcus alishanensis sp. nov., a novel lactic acid bacterium isolated from fresh coffee beans.</title>
        <authorList>
            <person name="Chen Y.-S."/>
        </authorList>
    </citation>
    <scope>NUCLEOTIDE SEQUENCE [LARGE SCALE GENOMIC DNA]</scope>
    <source>
        <strain evidence="2 3">ALS3</strain>
    </source>
</reference>
<dbReference type="Proteomes" id="UP000774130">
    <property type="component" value="Unassembled WGS sequence"/>
</dbReference>
<dbReference type="PANTHER" id="PTHR44013">
    <property type="entry name" value="ZINC-TYPE ALCOHOL DEHYDROGENASE-LIKE PROTEIN C16A3.02C"/>
    <property type="match status" value="1"/>
</dbReference>
<dbReference type="InterPro" id="IPR013154">
    <property type="entry name" value="ADH-like_N"/>
</dbReference>
<dbReference type="EMBL" id="JAHUZB010000004">
    <property type="protein sequence ID" value="MBV7391305.1"/>
    <property type="molecule type" value="Genomic_DNA"/>
</dbReference>
<dbReference type="InterPro" id="IPR020843">
    <property type="entry name" value="ER"/>
</dbReference>
<evidence type="ECO:0000313" key="2">
    <source>
        <dbReference type="EMBL" id="MBV7391305.1"/>
    </source>
</evidence>
<dbReference type="Pfam" id="PF08240">
    <property type="entry name" value="ADH_N"/>
    <property type="match status" value="1"/>
</dbReference>
<accession>A0ABS6TEM4</accession>
<comment type="caution">
    <text evidence="2">The sequence shown here is derived from an EMBL/GenBank/DDBJ whole genome shotgun (WGS) entry which is preliminary data.</text>
</comment>
<protein>
    <submittedName>
        <fullName evidence="2">NADP-dependent oxidoreductase</fullName>
    </submittedName>
</protein>
<dbReference type="RefSeq" id="WP_218326451.1">
    <property type="nucleotide sequence ID" value="NZ_JAHUZB010000004.1"/>
</dbReference>
<evidence type="ECO:0000259" key="1">
    <source>
        <dbReference type="SMART" id="SM00829"/>
    </source>
</evidence>
<dbReference type="Pfam" id="PF00107">
    <property type="entry name" value="ADH_zinc_N"/>
    <property type="match status" value="1"/>
</dbReference>
<dbReference type="SMART" id="SM00829">
    <property type="entry name" value="PKS_ER"/>
    <property type="match status" value="1"/>
</dbReference>
<keyword evidence="3" id="KW-1185">Reference proteome</keyword>
<dbReference type="InterPro" id="IPR052733">
    <property type="entry name" value="Chloroplast_QOR"/>
</dbReference>
<name>A0ABS6TEM4_9ENTE</name>